<evidence type="ECO:0000313" key="9">
    <source>
        <dbReference type="Proteomes" id="UP000077315"/>
    </source>
</evidence>
<keyword evidence="4 6" id="KW-0472">Membrane</keyword>
<dbReference type="Proteomes" id="UP000077315">
    <property type="component" value="Unassembled WGS sequence"/>
</dbReference>
<feature type="compositionally biased region" description="Low complexity" evidence="5">
    <location>
        <begin position="339"/>
        <end position="366"/>
    </location>
</feature>
<dbReference type="STRING" id="763407.A0A162XQF7"/>
<dbReference type="RefSeq" id="XP_018294195.1">
    <property type="nucleotide sequence ID" value="XM_018435368.1"/>
</dbReference>
<feature type="compositionally biased region" description="Polar residues" evidence="5">
    <location>
        <begin position="249"/>
        <end position="266"/>
    </location>
</feature>
<dbReference type="GO" id="GO:0016020">
    <property type="term" value="C:membrane"/>
    <property type="evidence" value="ECO:0007669"/>
    <property type="project" value="UniProtKB-SubCell"/>
</dbReference>
<proteinExistence type="predicted"/>
<evidence type="ECO:0000256" key="1">
    <source>
        <dbReference type="ARBA" id="ARBA00004141"/>
    </source>
</evidence>
<gene>
    <name evidence="8" type="ORF">PHYBLDRAFT_166128</name>
</gene>
<feature type="transmembrane region" description="Helical" evidence="6">
    <location>
        <begin position="85"/>
        <end position="105"/>
    </location>
</feature>
<feature type="domain" description="TM7S3/TM198-like" evidence="7">
    <location>
        <begin position="38"/>
        <end position="235"/>
    </location>
</feature>
<evidence type="ECO:0000259" key="7">
    <source>
        <dbReference type="Pfam" id="PF13886"/>
    </source>
</evidence>
<evidence type="ECO:0000256" key="3">
    <source>
        <dbReference type="ARBA" id="ARBA00022989"/>
    </source>
</evidence>
<evidence type="ECO:0000256" key="4">
    <source>
        <dbReference type="ARBA" id="ARBA00023136"/>
    </source>
</evidence>
<evidence type="ECO:0000256" key="5">
    <source>
        <dbReference type="SAM" id="MobiDB-lite"/>
    </source>
</evidence>
<organism evidence="8 9">
    <name type="scientific">Phycomyces blakesleeanus (strain ATCC 8743b / DSM 1359 / FGSC 10004 / NBRC 33097 / NRRL 1555)</name>
    <dbReference type="NCBI Taxonomy" id="763407"/>
    <lineage>
        <taxon>Eukaryota</taxon>
        <taxon>Fungi</taxon>
        <taxon>Fungi incertae sedis</taxon>
        <taxon>Mucoromycota</taxon>
        <taxon>Mucoromycotina</taxon>
        <taxon>Mucoromycetes</taxon>
        <taxon>Mucorales</taxon>
        <taxon>Phycomycetaceae</taxon>
        <taxon>Phycomyces</taxon>
    </lineage>
</organism>
<comment type="subcellular location">
    <subcellularLocation>
        <location evidence="1">Membrane</location>
        <topology evidence="1">Multi-pass membrane protein</topology>
    </subcellularLocation>
</comment>
<feature type="transmembrane region" description="Helical" evidence="6">
    <location>
        <begin position="218"/>
        <end position="241"/>
    </location>
</feature>
<keyword evidence="9" id="KW-1185">Reference proteome</keyword>
<dbReference type="InterPro" id="IPR025256">
    <property type="entry name" value="TM7S3/TM198-like_dom"/>
</dbReference>
<feature type="compositionally biased region" description="Low complexity" evidence="5">
    <location>
        <begin position="272"/>
        <end position="281"/>
    </location>
</feature>
<dbReference type="VEuPathDB" id="FungiDB:PHYBLDRAFT_166128"/>
<protein>
    <recommendedName>
        <fullName evidence="7">TM7S3/TM198-like domain-containing protein</fullName>
    </recommendedName>
</protein>
<reference evidence="9" key="1">
    <citation type="submission" date="2015-06" db="EMBL/GenBank/DDBJ databases">
        <title>Expansion of signal transduction pathways in fungi by whole-genome duplication.</title>
        <authorList>
            <consortium name="DOE Joint Genome Institute"/>
            <person name="Corrochano L.M."/>
            <person name="Kuo A."/>
            <person name="Marcet-Houben M."/>
            <person name="Polaino S."/>
            <person name="Salamov A."/>
            <person name="Villalobos J.M."/>
            <person name="Alvarez M.I."/>
            <person name="Avalos J."/>
            <person name="Benito E.P."/>
            <person name="Benoit I."/>
            <person name="Burger G."/>
            <person name="Camino L.P."/>
            <person name="Canovas D."/>
            <person name="Cerda-Olmedo E."/>
            <person name="Cheng J.-F."/>
            <person name="Dominguez A."/>
            <person name="Elias M."/>
            <person name="Eslava A.P."/>
            <person name="Glaser F."/>
            <person name="Grimwood J."/>
            <person name="Gutierrez G."/>
            <person name="Heitman J."/>
            <person name="Henrissat B."/>
            <person name="Iturriaga E.A."/>
            <person name="Lang B.F."/>
            <person name="Lavin J.L."/>
            <person name="Lee S."/>
            <person name="Li W."/>
            <person name="Lindquist E."/>
            <person name="Lopez-Garcia S."/>
            <person name="Luque E.M."/>
            <person name="Marcos A.T."/>
            <person name="Martin J."/>
            <person name="McCluskey K."/>
            <person name="Medina H.R."/>
            <person name="Miralles-Duran A."/>
            <person name="Miyazaki A."/>
            <person name="Munoz-Torres E."/>
            <person name="Oguiza J.A."/>
            <person name="Ohm R."/>
            <person name="Olmedo M."/>
            <person name="Orejas M."/>
            <person name="Ortiz-Castellanos L."/>
            <person name="Pisabarro A.G."/>
            <person name="Rodriguez-Romero J."/>
            <person name="Ruiz-Herrera J."/>
            <person name="Ruiz-Vazquez R."/>
            <person name="Sanz C."/>
            <person name="Schackwitz W."/>
            <person name="Schmutz J."/>
            <person name="Shahriari M."/>
            <person name="Shelest E."/>
            <person name="Silva-Franco F."/>
            <person name="Soanes D."/>
            <person name="Syed K."/>
            <person name="Tagua V.G."/>
            <person name="Talbot N.J."/>
            <person name="Thon M."/>
            <person name="De vries R.P."/>
            <person name="Wiebenga A."/>
            <person name="Yadav J.S."/>
            <person name="Braun E.L."/>
            <person name="Baker S."/>
            <person name="Garre V."/>
            <person name="Horwitz B."/>
            <person name="Torres-Martinez S."/>
            <person name="Idnurm A."/>
            <person name="Herrera-Estrella A."/>
            <person name="Gabaldon T."/>
            <person name="Grigoriev I.V."/>
        </authorList>
    </citation>
    <scope>NUCLEOTIDE SEQUENCE [LARGE SCALE GENOMIC DNA]</scope>
    <source>
        <strain evidence="9">NRRL 1555(-)</strain>
    </source>
</reference>
<feature type="transmembrane region" description="Helical" evidence="6">
    <location>
        <begin position="56"/>
        <end position="73"/>
    </location>
</feature>
<feature type="region of interest" description="Disordered" evidence="5">
    <location>
        <begin position="337"/>
        <end position="391"/>
    </location>
</feature>
<feature type="region of interest" description="Disordered" evidence="5">
    <location>
        <begin position="249"/>
        <end position="281"/>
    </location>
</feature>
<dbReference type="GeneID" id="28996274"/>
<keyword evidence="2 6" id="KW-0812">Transmembrane</keyword>
<dbReference type="AlphaFoldDB" id="A0A162XQF7"/>
<keyword evidence="3 6" id="KW-1133">Transmembrane helix</keyword>
<evidence type="ECO:0000313" key="8">
    <source>
        <dbReference type="EMBL" id="OAD76155.1"/>
    </source>
</evidence>
<feature type="transmembrane region" description="Helical" evidence="6">
    <location>
        <begin position="112"/>
        <end position="131"/>
    </location>
</feature>
<dbReference type="Pfam" id="PF13886">
    <property type="entry name" value="TM7S3_TM198"/>
    <property type="match status" value="1"/>
</dbReference>
<evidence type="ECO:0000256" key="2">
    <source>
        <dbReference type="ARBA" id="ARBA00022692"/>
    </source>
</evidence>
<name>A0A162XQF7_PHYB8</name>
<sequence length="439" mass="48797">MTPCKSTFIKLKELQYLARIYGTSPLSLQNVVLFMITVGGGLCLTFLSVRFVKATLGVFGFITVYFLSLYSWLNIQPEILSSFHISALIIISAFLCFLGALFYVLCPTISKILSGATGGIALTAFICGLNSDHVIPQVYITGLHIARAIVSASLFILFAGITIIYEKIGLILSSTITGSYLVVSGIDIAVRTGYLASPKFFLHPDPFTDKDYIITSDVAIMIVITIVIVLIVFLVSIYSILPPVTDANNKPNESTQYSSNNEAISNEETESKSYQESSYQEYPDDISDYHKRQRPSHFFDEEGNESVYPYLSYKNLQTVPMSTVSWASEEIPDHKIRASKNTLSNSTTSSGHNSIEIFKSSSSPSSETRVNPRPERKLTTLPQTSSSDEESQIIEVATIWDTISLSDPPPSPPKPQPKPYSLYQFEFEGERKKWGGYWF</sequence>
<dbReference type="OrthoDB" id="102260at2759"/>
<dbReference type="InParanoid" id="A0A162XQF7"/>
<dbReference type="EMBL" id="KV440976">
    <property type="protein sequence ID" value="OAD76155.1"/>
    <property type="molecule type" value="Genomic_DNA"/>
</dbReference>
<feature type="transmembrane region" description="Helical" evidence="6">
    <location>
        <begin position="143"/>
        <end position="165"/>
    </location>
</feature>
<accession>A0A162XQF7</accession>
<feature type="transmembrane region" description="Helical" evidence="6">
    <location>
        <begin position="31"/>
        <end position="49"/>
    </location>
</feature>
<evidence type="ECO:0000256" key="6">
    <source>
        <dbReference type="SAM" id="Phobius"/>
    </source>
</evidence>